<accession>A0A841TDH3</accession>
<keyword evidence="1" id="KW-0378">Hydrolase</keyword>
<dbReference type="EMBL" id="JACJVN010000026">
    <property type="protein sequence ID" value="MBB6677027.1"/>
    <property type="molecule type" value="Genomic_DNA"/>
</dbReference>
<dbReference type="GO" id="GO:0006508">
    <property type="term" value="P:proteolysis"/>
    <property type="evidence" value="ECO:0007669"/>
    <property type="project" value="UniProtKB-KW"/>
</dbReference>
<evidence type="ECO:0000313" key="1">
    <source>
        <dbReference type="EMBL" id="MBB6677027.1"/>
    </source>
</evidence>
<name>A0A841TDH3_9BACL</name>
<keyword evidence="1" id="KW-0645">Protease</keyword>
<evidence type="ECO:0000313" key="2">
    <source>
        <dbReference type="Proteomes" id="UP000574133"/>
    </source>
</evidence>
<dbReference type="InterPro" id="IPR034122">
    <property type="entry name" value="Retropepsin-like_bacterial"/>
</dbReference>
<dbReference type="Proteomes" id="UP000574133">
    <property type="component" value="Unassembled WGS sequence"/>
</dbReference>
<comment type="caution">
    <text evidence="1">The sequence shown here is derived from an EMBL/GenBank/DDBJ whole genome shotgun (WGS) entry which is preliminary data.</text>
</comment>
<reference evidence="1 2" key="1">
    <citation type="submission" date="2020-08" db="EMBL/GenBank/DDBJ databases">
        <title>Cohnella phylogeny.</title>
        <authorList>
            <person name="Dunlap C."/>
        </authorList>
    </citation>
    <scope>NUCLEOTIDE SEQUENCE [LARGE SCALE GENOMIC DNA]</scope>
    <source>
        <strain evidence="1 2">DSM 103658</strain>
    </source>
</reference>
<gene>
    <name evidence="1" type="ORF">H4Q31_06750</name>
</gene>
<dbReference type="InterPro" id="IPR021109">
    <property type="entry name" value="Peptidase_aspartic_dom_sf"/>
</dbReference>
<dbReference type="CDD" id="cd05483">
    <property type="entry name" value="retropepsin_like_bacteria"/>
    <property type="match status" value="1"/>
</dbReference>
<dbReference type="AlphaFoldDB" id="A0A841TDH3"/>
<dbReference type="SUPFAM" id="SSF50630">
    <property type="entry name" value="Acid proteases"/>
    <property type="match status" value="1"/>
</dbReference>
<proteinExistence type="predicted"/>
<dbReference type="Pfam" id="PF13650">
    <property type="entry name" value="Asp_protease_2"/>
    <property type="match status" value="1"/>
</dbReference>
<keyword evidence="2" id="KW-1185">Reference proteome</keyword>
<organism evidence="1 2">
    <name type="scientific">Cohnella lubricantis</name>
    <dbReference type="NCBI Taxonomy" id="2163172"/>
    <lineage>
        <taxon>Bacteria</taxon>
        <taxon>Bacillati</taxon>
        <taxon>Bacillota</taxon>
        <taxon>Bacilli</taxon>
        <taxon>Bacillales</taxon>
        <taxon>Paenibacillaceae</taxon>
        <taxon>Cohnella</taxon>
    </lineage>
</organism>
<dbReference type="Gene3D" id="2.40.70.10">
    <property type="entry name" value="Acid Proteases"/>
    <property type="match status" value="1"/>
</dbReference>
<sequence>MIFSEEHGLPFVPVTIHFRGRTLELGKVLLDTGSASTLIKADIVGEIGIVPEEDDIVDTIRGVGGIEYVYTKTLDGIELDGQLVPGFQVEIGSMEYGLEMDGILGYDFMKSAGLVIDAKRQTVKAE</sequence>
<dbReference type="GO" id="GO:0008233">
    <property type="term" value="F:peptidase activity"/>
    <property type="evidence" value="ECO:0007669"/>
    <property type="project" value="UniProtKB-KW"/>
</dbReference>
<protein>
    <submittedName>
        <fullName evidence="1">Clan AA aspartic protease</fullName>
    </submittedName>
</protein>